<dbReference type="GO" id="GO:0034477">
    <property type="term" value="P:U6 snRNA 3'-end processing"/>
    <property type="evidence" value="ECO:0007669"/>
    <property type="project" value="UniProtKB-UniRule"/>
</dbReference>
<dbReference type="OrthoDB" id="49151at2759"/>
<evidence type="ECO:0000256" key="5">
    <source>
        <dbReference type="ARBA" id="ARBA00029300"/>
    </source>
</evidence>
<comment type="catalytic activity">
    <reaction evidence="5">
        <text>a 3'-end uridylyl-uridine-RNA = a 3'-end 2',3'-cyclophospho-uridine-RNA + uridine</text>
        <dbReference type="Rhea" id="RHEA:46052"/>
        <dbReference type="Rhea" id="RHEA-COMP:17384"/>
        <dbReference type="Rhea" id="RHEA-COMP:17385"/>
        <dbReference type="ChEBI" id="CHEBI:16704"/>
        <dbReference type="ChEBI" id="CHEBI:85643"/>
        <dbReference type="ChEBI" id="CHEBI:85644"/>
    </reaction>
    <physiologicalReaction direction="left-to-right" evidence="5">
        <dbReference type="Rhea" id="RHEA:46053"/>
    </physiologicalReaction>
</comment>
<dbReference type="SUPFAM" id="SSF55144">
    <property type="entry name" value="LigT-like"/>
    <property type="match status" value="1"/>
</dbReference>
<keyword evidence="4 6" id="KW-0539">Nucleus</keyword>
<gene>
    <name evidence="8" type="primary">LOC114243720</name>
</gene>
<protein>
    <recommendedName>
        <fullName evidence="6">U6 snRNA phosphodiesterase</fullName>
        <ecNumber evidence="6">3.1.4.-</ecNumber>
    </recommendedName>
</protein>
<feature type="active site" description="Proton donor/acceptor" evidence="6">
    <location>
        <position position="108"/>
    </location>
</feature>
<keyword evidence="3" id="KW-0456">Lyase</keyword>
<sequence length="255" mass="30035">MSCLSYINDYGSDSTNSDSETEQHLYKRVKLPVPDLSRVRIVLTEETHIDDHQKHKGRKRSFPHVRGNWATFVYVQYPNDDFVNKLSRKVLDALTESSHTWHKCENLHITLSKTVVLNYHWIAPFHNSLKKTLTNIKCFELEFDELQVLYNEDKSRTFVVLKINRFSHKHFFAITKKVDEILSEFKLPKFYDEPSFHMSILWTNGDKETETNGALDKLNQILTPDFQESAKNIFIDKVYCKSGNKTFQYHLPSDR</sequence>
<dbReference type="Pfam" id="PF09749">
    <property type="entry name" value="HVSL"/>
    <property type="match status" value="1"/>
</dbReference>
<evidence type="ECO:0000256" key="3">
    <source>
        <dbReference type="ARBA" id="ARBA00023239"/>
    </source>
</evidence>
<dbReference type="InterPro" id="IPR027521">
    <property type="entry name" value="Usb1"/>
</dbReference>
<dbReference type="Gene3D" id="3.90.1140.10">
    <property type="entry name" value="Cyclic phosphodiesterase"/>
    <property type="match status" value="1"/>
</dbReference>
<dbReference type="AlphaFoldDB" id="A0A6J2JNL0"/>
<proteinExistence type="inferred from homology"/>
<evidence type="ECO:0000313" key="8">
    <source>
        <dbReference type="RefSeq" id="XP_028031115.1"/>
    </source>
</evidence>
<feature type="active site" description="Proton donor/acceptor" evidence="6">
    <location>
        <position position="197"/>
    </location>
</feature>
<dbReference type="GO" id="GO:1990838">
    <property type="term" value="F:poly(U)-specific exoribonuclease activity, producing 3' uridine cyclic phosphate ends"/>
    <property type="evidence" value="ECO:0007669"/>
    <property type="project" value="UniProtKB-UniRule"/>
</dbReference>
<keyword evidence="7" id="KW-1185">Reference proteome</keyword>
<name>A0A6J2JNL0_BOMMA</name>
<dbReference type="GeneID" id="114243720"/>
<dbReference type="InterPro" id="IPR009097">
    <property type="entry name" value="Cyclic_Pdiesterase"/>
</dbReference>
<dbReference type="KEGG" id="bman:114243720"/>
<evidence type="ECO:0000256" key="6">
    <source>
        <dbReference type="HAMAP-Rule" id="MF_03040"/>
    </source>
</evidence>
<dbReference type="PANTHER" id="PTHR13522">
    <property type="entry name" value="U6 SNRNA PHOSPHODIESTERASE 1"/>
    <property type="match status" value="1"/>
</dbReference>
<dbReference type="EC" id="3.1.4.-" evidence="6"/>
<keyword evidence="2 6" id="KW-0378">Hydrolase</keyword>
<accession>A0A6J2JNL0</accession>
<evidence type="ECO:0000313" key="7">
    <source>
        <dbReference type="Proteomes" id="UP000504629"/>
    </source>
</evidence>
<reference evidence="8" key="1">
    <citation type="submission" date="2025-08" db="UniProtKB">
        <authorList>
            <consortium name="RefSeq"/>
        </authorList>
    </citation>
    <scope>IDENTIFICATION</scope>
    <source>
        <tissue evidence="8">Silk gland</tissue>
    </source>
</reference>
<evidence type="ECO:0000256" key="1">
    <source>
        <dbReference type="ARBA" id="ARBA00022722"/>
    </source>
</evidence>
<dbReference type="HAMAP" id="MF_03040">
    <property type="entry name" value="USB1"/>
    <property type="match status" value="1"/>
</dbReference>
<comment type="similarity">
    <text evidence="6">Belongs to the 2H phosphoesterase superfamily. USB1 family.</text>
</comment>
<organism evidence="7 8">
    <name type="scientific">Bombyx mandarina</name>
    <name type="common">Wild silk moth</name>
    <name type="synonym">Wild silkworm</name>
    <dbReference type="NCBI Taxonomy" id="7092"/>
    <lineage>
        <taxon>Eukaryota</taxon>
        <taxon>Metazoa</taxon>
        <taxon>Ecdysozoa</taxon>
        <taxon>Arthropoda</taxon>
        <taxon>Hexapoda</taxon>
        <taxon>Insecta</taxon>
        <taxon>Pterygota</taxon>
        <taxon>Neoptera</taxon>
        <taxon>Endopterygota</taxon>
        <taxon>Lepidoptera</taxon>
        <taxon>Glossata</taxon>
        <taxon>Ditrysia</taxon>
        <taxon>Bombycoidea</taxon>
        <taxon>Bombycidae</taxon>
        <taxon>Bombycinae</taxon>
        <taxon>Bombyx</taxon>
    </lineage>
</organism>
<comment type="function">
    <text evidence="6">Phosphodiesterase responsible for the U6 snRNA 3' end processing. Acts as an exoribonuclease (RNase) responsible for trimming the poly(U) tract of the last nucleotides in the pre-U6 snRNA molecule, leading to the formation of mature U6 snRNA.</text>
</comment>
<comment type="subcellular location">
    <subcellularLocation>
        <location evidence="6">Nucleus</location>
    </subcellularLocation>
</comment>
<evidence type="ECO:0000256" key="4">
    <source>
        <dbReference type="ARBA" id="ARBA00023242"/>
    </source>
</evidence>
<dbReference type="Proteomes" id="UP000504629">
    <property type="component" value="Unplaced"/>
</dbReference>
<keyword evidence="1 6" id="KW-0540">Nuclease</keyword>
<dbReference type="GO" id="GO:0005634">
    <property type="term" value="C:nucleus"/>
    <property type="evidence" value="ECO:0007669"/>
    <property type="project" value="UniProtKB-SubCell"/>
</dbReference>
<evidence type="ECO:0000256" key="2">
    <source>
        <dbReference type="ARBA" id="ARBA00022801"/>
    </source>
</evidence>
<dbReference type="RefSeq" id="XP_028031115.1">
    <property type="nucleotide sequence ID" value="XM_028175314.1"/>
</dbReference>
<dbReference type="PANTHER" id="PTHR13522:SF3">
    <property type="entry name" value="U6 SNRNA PHOSPHODIESTERASE 1"/>
    <property type="match status" value="1"/>
</dbReference>
<dbReference type="GO" id="GO:0016829">
    <property type="term" value="F:lyase activity"/>
    <property type="evidence" value="ECO:0007669"/>
    <property type="project" value="UniProtKB-KW"/>
</dbReference>